<dbReference type="SUPFAM" id="SSF52833">
    <property type="entry name" value="Thioredoxin-like"/>
    <property type="match status" value="1"/>
</dbReference>
<feature type="chain" id="PRO_5047465752" evidence="6">
    <location>
        <begin position="19"/>
        <end position="422"/>
    </location>
</feature>
<comment type="subcellular location">
    <subcellularLocation>
        <location evidence="1">Cell envelope</location>
    </subcellularLocation>
</comment>
<dbReference type="PROSITE" id="PS51352">
    <property type="entry name" value="THIOREDOXIN_2"/>
    <property type="match status" value="1"/>
</dbReference>
<evidence type="ECO:0000256" key="2">
    <source>
        <dbReference type="ARBA" id="ARBA00022748"/>
    </source>
</evidence>
<keyword evidence="4" id="KW-1015">Disulfide bond</keyword>
<evidence type="ECO:0000313" key="9">
    <source>
        <dbReference type="Proteomes" id="UP001644719"/>
    </source>
</evidence>
<evidence type="ECO:0000256" key="5">
    <source>
        <dbReference type="ARBA" id="ARBA00023284"/>
    </source>
</evidence>
<dbReference type="InterPro" id="IPR013766">
    <property type="entry name" value="Thioredoxin_domain"/>
</dbReference>
<comment type="caution">
    <text evidence="8">The sequence shown here is derived from an EMBL/GenBank/DDBJ whole genome shotgun (WGS) entry which is preliminary data.</text>
</comment>
<reference evidence="8 9" key="1">
    <citation type="journal article" date="2020" name="Cell Host Microbe">
        <title>Functional and Genomic Variation between Human-Derived Isolates of Lachnospiraceae Reveals Inter- and Intra-Species Diversity.</title>
        <authorList>
            <person name="Sorbara M.T."/>
            <person name="Littmann E.R."/>
            <person name="Fontana E."/>
            <person name="Moody T.U."/>
            <person name="Kohout C.E."/>
            <person name="Gjonbalaj M."/>
            <person name="Eaton V."/>
            <person name="Seok R."/>
            <person name="Leiner I.M."/>
            <person name="Pamer E.G."/>
        </authorList>
    </citation>
    <scope>NUCLEOTIDE SEQUENCE [LARGE SCALE GENOMIC DNA]</scope>
    <source>
        <strain evidence="8 9">MSK.17.74</strain>
    </source>
</reference>
<dbReference type="PANTHER" id="PTHR42852">
    <property type="entry name" value="THIOL:DISULFIDE INTERCHANGE PROTEIN DSBE"/>
    <property type="match status" value="1"/>
</dbReference>
<name>A0ABX2H1S1_9FIRM</name>
<keyword evidence="3" id="KW-0735">Signal-anchor</keyword>
<organism evidence="8 9">
    <name type="scientific">Blautia faecis</name>
    <dbReference type="NCBI Taxonomy" id="871665"/>
    <lineage>
        <taxon>Bacteria</taxon>
        <taxon>Bacillati</taxon>
        <taxon>Bacillota</taxon>
        <taxon>Clostridia</taxon>
        <taxon>Lachnospirales</taxon>
        <taxon>Lachnospiraceae</taxon>
        <taxon>Blautia</taxon>
    </lineage>
</organism>
<dbReference type="Proteomes" id="UP001644719">
    <property type="component" value="Unassembled WGS sequence"/>
</dbReference>
<dbReference type="InterPro" id="IPR050553">
    <property type="entry name" value="Thioredoxin_ResA/DsbE_sf"/>
</dbReference>
<feature type="domain" description="Thioredoxin" evidence="7">
    <location>
        <begin position="265"/>
        <end position="416"/>
    </location>
</feature>
<dbReference type="InterPro" id="IPR013740">
    <property type="entry name" value="Redoxin"/>
</dbReference>
<sequence>MMNKKRLMAILAAGVLTATSFNPVMIKAESVSAEEAGMAVPADAAGMSVPADAAGAAVSADEAGAAVSADEAGAVVAGDGSETAVFSEDGTPVKKTVKAADINMKVQDSYDFPFLGLKAVLPEELKKQIENSDMLMITEEEWNDDMTGFKYAFFHWNKLTEDQKNEDVNLLGTGYEDWLKSIERVGTLGVYSKDVIDDLDSITGCNEHKELGTSEDGNYKYYLSINKDAESDLTDEIEKIETTITEMTAFDPSKSVFDMPAENANPDAENVGAFETTDIDGNAYTEKVFSDYDLTLVNCFTTWCSPCVNEMPDLDKLYQEMKEKGVGVVGMVIDSVGEDGTTDEDTVKKAQILKEKTGVTYPLLIPDAGNMNGRISGLSSFPESFFVDKDGNIVGDPIMGSRNLEDWKTAVEDALEKINSGK</sequence>
<protein>
    <submittedName>
        <fullName evidence="8">TlpA family protein disulfide reductase</fullName>
    </submittedName>
</protein>
<dbReference type="EMBL" id="JAAITS010000003">
    <property type="protein sequence ID" value="NSG84091.1"/>
    <property type="molecule type" value="Genomic_DNA"/>
</dbReference>
<evidence type="ECO:0000256" key="3">
    <source>
        <dbReference type="ARBA" id="ARBA00022968"/>
    </source>
</evidence>
<dbReference type="RefSeq" id="WP_173718041.1">
    <property type="nucleotide sequence ID" value="NZ_JAAITS010000003.1"/>
</dbReference>
<evidence type="ECO:0000313" key="8">
    <source>
        <dbReference type="EMBL" id="NSG84091.1"/>
    </source>
</evidence>
<keyword evidence="3" id="KW-0812">Transmembrane</keyword>
<keyword evidence="9" id="KW-1185">Reference proteome</keyword>
<dbReference type="CDD" id="cd02966">
    <property type="entry name" value="TlpA_like_family"/>
    <property type="match status" value="1"/>
</dbReference>
<evidence type="ECO:0000256" key="1">
    <source>
        <dbReference type="ARBA" id="ARBA00004196"/>
    </source>
</evidence>
<evidence type="ECO:0000256" key="4">
    <source>
        <dbReference type="ARBA" id="ARBA00023157"/>
    </source>
</evidence>
<keyword evidence="6" id="KW-0732">Signal</keyword>
<dbReference type="Pfam" id="PF08534">
    <property type="entry name" value="Redoxin"/>
    <property type="match status" value="1"/>
</dbReference>
<accession>A0ABX2H1S1</accession>
<evidence type="ECO:0000256" key="6">
    <source>
        <dbReference type="SAM" id="SignalP"/>
    </source>
</evidence>
<keyword evidence="2" id="KW-0201">Cytochrome c-type biogenesis</keyword>
<proteinExistence type="predicted"/>
<dbReference type="InterPro" id="IPR036249">
    <property type="entry name" value="Thioredoxin-like_sf"/>
</dbReference>
<keyword evidence="5" id="KW-0676">Redox-active center</keyword>
<feature type="signal peptide" evidence="6">
    <location>
        <begin position="1"/>
        <end position="18"/>
    </location>
</feature>
<gene>
    <name evidence="8" type="ORF">G5B17_01275</name>
</gene>
<dbReference type="PANTHER" id="PTHR42852:SF6">
    <property type="entry name" value="THIOL:DISULFIDE INTERCHANGE PROTEIN DSBE"/>
    <property type="match status" value="1"/>
</dbReference>
<evidence type="ECO:0000259" key="7">
    <source>
        <dbReference type="PROSITE" id="PS51352"/>
    </source>
</evidence>
<dbReference type="Gene3D" id="3.40.30.10">
    <property type="entry name" value="Glutaredoxin"/>
    <property type="match status" value="1"/>
</dbReference>